<feature type="domain" description="MacB-like periplasmic core" evidence="9">
    <location>
        <begin position="21"/>
        <end position="285"/>
    </location>
</feature>
<comment type="similarity">
    <text evidence="6">Belongs to the ABC-4 integral membrane protein family.</text>
</comment>
<dbReference type="GO" id="GO:0022857">
    <property type="term" value="F:transmembrane transporter activity"/>
    <property type="evidence" value="ECO:0007669"/>
    <property type="project" value="TreeGrafter"/>
</dbReference>
<dbReference type="InterPro" id="IPR050250">
    <property type="entry name" value="Macrolide_Exporter_MacB"/>
</dbReference>
<protein>
    <submittedName>
        <fullName evidence="10">ABC transporter permease</fullName>
    </submittedName>
</protein>
<dbReference type="InterPro" id="IPR003838">
    <property type="entry name" value="ABC3_permease_C"/>
</dbReference>
<dbReference type="Pfam" id="PF12704">
    <property type="entry name" value="MacB_PCD"/>
    <property type="match status" value="1"/>
</dbReference>
<dbReference type="PANTHER" id="PTHR30572:SF4">
    <property type="entry name" value="ABC TRANSPORTER PERMEASE YTRF"/>
    <property type="match status" value="1"/>
</dbReference>
<dbReference type="GO" id="GO:0005886">
    <property type="term" value="C:plasma membrane"/>
    <property type="evidence" value="ECO:0007669"/>
    <property type="project" value="UniProtKB-SubCell"/>
</dbReference>
<comment type="caution">
    <text evidence="10">The sequence shown here is derived from an EMBL/GenBank/DDBJ whole genome shotgun (WGS) entry which is preliminary data.</text>
</comment>
<feature type="transmembrane region" description="Helical" evidence="7">
    <location>
        <begin position="310"/>
        <end position="336"/>
    </location>
</feature>
<dbReference type="Pfam" id="PF02687">
    <property type="entry name" value="FtsX"/>
    <property type="match status" value="1"/>
</dbReference>
<evidence type="ECO:0000259" key="9">
    <source>
        <dbReference type="Pfam" id="PF12704"/>
    </source>
</evidence>
<gene>
    <name evidence="10" type="ORF">IAB51_11830</name>
</gene>
<dbReference type="InterPro" id="IPR025857">
    <property type="entry name" value="MacB_PCD"/>
</dbReference>
<evidence type="ECO:0000256" key="2">
    <source>
        <dbReference type="ARBA" id="ARBA00022475"/>
    </source>
</evidence>
<evidence type="ECO:0000256" key="6">
    <source>
        <dbReference type="ARBA" id="ARBA00038076"/>
    </source>
</evidence>
<evidence type="ECO:0000256" key="5">
    <source>
        <dbReference type="ARBA" id="ARBA00023136"/>
    </source>
</evidence>
<feature type="transmembrane region" description="Helical" evidence="7">
    <location>
        <begin position="409"/>
        <end position="431"/>
    </location>
</feature>
<proteinExistence type="inferred from homology"/>
<dbReference type="PANTHER" id="PTHR30572">
    <property type="entry name" value="MEMBRANE COMPONENT OF TRANSPORTER-RELATED"/>
    <property type="match status" value="1"/>
</dbReference>
<evidence type="ECO:0000256" key="7">
    <source>
        <dbReference type="SAM" id="Phobius"/>
    </source>
</evidence>
<evidence type="ECO:0000256" key="4">
    <source>
        <dbReference type="ARBA" id="ARBA00022989"/>
    </source>
</evidence>
<dbReference type="AlphaFoldDB" id="A0A9D1FQ20"/>
<reference evidence="10" key="1">
    <citation type="submission" date="2020-10" db="EMBL/GenBank/DDBJ databases">
        <authorList>
            <person name="Gilroy R."/>
        </authorList>
    </citation>
    <scope>NUCLEOTIDE SEQUENCE</scope>
    <source>
        <strain evidence="10">CHK199-13235</strain>
    </source>
</reference>
<feature type="transmembrane region" description="Helical" evidence="7">
    <location>
        <begin position="21"/>
        <end position="45"/>
    </location>
</feature>
<feature type="transmembrane region" description="Helical" evidence="7">
    <location>
        <begin position="366"/>
        <end position="389"/>
    </location>
</feature>
<feature type="domain" description="ABC3 transporter permease C-terminal" evidence="8">
    <location>
        <begin position="315"/>
        <end position="441"/>
    </location>
</feature>
<dbReference type="Proteomes" id="UP000824002">
    <property type="component" value="Unassembled WGS sequence"/>
</dbReference>
<keyword evidence="3 7" id="KW-0812">Transmembrane</keyword>
<sequence length="449" mass="49387">MRIGDMARMSLSNLWKRKVRTLLTVTGVVVGTCAIVVMISLGLGMQQTMQESLAQMGDLTLISVYNYQSNPDIEPLDDDMLEQIRNMEHVSVVTPSYSPENWGFCTIKSGKYQYDSTIIGVDMSALEALGYTVQEGELPKPNEQGNYDGIVLFSSESVMNFYNPKKRNTMGSYIMMGGDSTDQPEPPVNVLEDKIELVINKTEESNKKVPEYKVTCPGILVTDWSKNPSPYGVFMDVNYVRKLENEYKKLNGIKDDKNKKFAYQEVIVKVEDMKYVAEVEEAIQAMGYTQTNSMESIRKPLEEQSRQQQMIFGGLGAISLFVAALGITNTMIMSIYERTREIGVMKVLGCVVGNIRTMFLMEAGTIGFIGGVIGLGISYLISFLINSFGGGASGSVYDIGGMGIGGVSIIPWWLALGALVFATMVGLVSGFSPANRAVKISALTAIRQE</sequence>
<accession>A0A9D1FQ20</accession>
<comment type="subcellular location">
    <subcellularLocation>
        <location evidence="1">Cell membrane</location>
        <topology evidence="1">Multi-pass membrane protein</topology>
    </subcellularLocation>
</comment>
<organism evidence="10 11">
    <name type="scientific">Candidatus Merdivicinus excrementipullorum</name>
    <dbReference type="NCBI Taxonomy" id="2840867"/>
    <lineage>
        <taxon>Bacteria</taxon>
        <taxon>Bacillati</taxon>
        <taxon>Bacillota</taxon>
        <taxon>Clostridia</taxon>
        <taxon>Eubacteriales</taxon>
        <taxon>Oscillospiraceae</taxon>
        <taxon>Oscillospiraceae incertae sedis</taxon>
        <taxon>Candidatus Merdivicinus</taxon>
    </lineage>
</organism>
<keyword evidence="2" id="KW-1003">Cell membrane</keyword>
<evidence type="ECO:0000256" key="1">
    <source>
        <dbReference type="ARBA" id="ARBA00004651"/>
    </source>
</evidence>
<keyword evidence="5 7" id="KW-0472">Membrane</keyword>
<keyword evidence="4 7" id="KW-1133">Transmembrane helix</keyword>
<dbReference type="EMBL" id="DVJP01000077">
    <property type="protein sequence ID" value="HIS77478.1"/>
    <property type="molecule type" value="Genomic_DNA"/>
</dbReference>
<evidence type="ECO:0000259" key="8">
    <source>
        <dbReference type="Pfam" id="PF02687"/>
    </source>
</evidence>
<reference evidence="10" key="2">
    <citation type="journal article" date="2021" name="PeerJ">
        <title>Extensive microbial diversity within the chicken gut microbiome revealed by metagenomics and culture.</title>
        <authorList>
            <person name="Gilroy R."/>
            <person name="Ravi A."/>
            <person name="Getino M."/>
            <person name="Pursley I."/>
            <person name="Horton D.L."/>
            <person name="Alikhan N.F."/>
            <person name="Baker D."/>
            <person name="Gharbi K."/>
            <person name="Hall N."/>
            <person name="Watson M."/>
            <person name="Adriaenssens E.M."/>
            <person name="Foster-Nyarko E."/>
            <person name="Jarju S."/>
            <person name="Secka A."/>
            <person name="Antonio M."/>
            <person name="Oren A."/>
            <person name="Chaudhuri R.R."/>
            <person name="La Ragione R."/>
            <person name="Hildebrand F."/>
            <person name="Pallen M.J."/>
        </authorList>
    </citation>
    <scope>NUCLEOTIDE SEQUENCE</scope>
    <source>
        <strain evidence="10">CHK199-13235</strain>
    </source>
</reference>
<evidence type="ECO:0000313" key="10">
    <source>
        <dbReference type="EMBL" id="HIS77478.1"/>
    </source>
</evidence>
<name>A0A9D1FQ20_9FIRM</name>
<evidence type="ECO:0000256" key="3">
    <source>
        <dbReference type="ARBA" id="ARBA00022692"/>
    </source>
</evidence>
<evidence type="ECO:0000313" key="11">
    <source>
        <dbReference type="Proteomes" id="UP000824002"/>
    </source>
</evidence>